<dbReference type="OrthoDB" id="468550at2"/>
<keyword evidence="6" id="KW-0119">Carbohydrate metabolism</keyword>
<dbReference type="Proteomes" id="UP000003860">
    <property type="component" value="Unassembled WGS sequence"/>
</dbReference>
<feature type="signal peptide" evidence="9">
    <location>
        <begin position="1"/>
        <end position="27"/>
    </location>
</feature>
<dbReference type="STRING" id="588581.Cpap_3288"/>
<dbReference type="PANTHER" id="PTHR30383:SF5">
    <property type="entry name" value="SGNH HYDROLASE-TYPE ESTERASE DOMAIN-CONTAINING PROTEIN"/>
    <property type="match status" value="1"/>
</dbReference>
<dbReference type="InterPro" id="IPR002105">
    <property type="entry name" value="Dockerin_1_rpt"/>
</dbReference>
<keyword evidence="3 9" id="KW-0732">Signal</keyword>
<keyword evidence="5" id="KW-0136">Cellulose degradation</keyword>
<dbReference type="PANTHER" id="PTHR30383">
    <property type="entry name" value="THIOESTERASE 1/PROTEASE 1/LYSOPHOSPHOLIPASE L1"/>
    <property type="match status" value="1"/>
</dbReference>
<keyword evidence="7" id="KW-0326">Glycosidase</keyword>
<evidence type="ECO:0000256" key="7">
    <source>
        <dbReference type="ARBA" id="ARBA00023295"/>
    </source>
</evidence>
<evidence type="ECO:0000313" key="12">
    <source>
        <dbReference type="Proteomes" id="UP000003860"/>
    </source>
</evidence>
<evidence type="ECO:0000256" key="8">
    <source>
        <dbReference type="ARBA" id="ARBA00023326"/>
    </source>
</evidence>
<dbReference type="CDD" id="cd14256">
    <property type="entry name" value="Dockerin_I"/>
    <property type="match status" value="1"/>
</dbReference>
<proteinExistence type="predicted"/>
<evidence type="ECO:0000256" key="4">
    <source>
        <dbReference type="ARBA" id="ARBA00022801"/>
    </source>
</evidence>
<gene>
    <name evidence="11" type="ORF">Cpap_3288</name>
</gene>
<dbReference type="GO" id="GO:0008810">
    <property type="term" value="F:cellulase activity"/>
    <property type="evidence" value="ECO:0007669"/>
    <property type="project" value="UniProtKB-EC"/>
</dbReference>
<dbReference type="InterPro" id="IPR013830">
    <property type="entry name" value="SGNH_hydro"/>
</dbReference>
<organism evidence="11 12">
    <name type="scientific">Ruminiclostridium papyrosolvens DSM 2782</name>
    <dbReference type="NCBI Taxonomy" id="588581"/>
    <lineage>
        <taxon>Bacteria</taxon>
        <taxon>Bacillati</taxon>
        <taxon>Bacillota</taxon>
        <taxon>Clostridia</taxon>
        <taxon>Eubacteriales</taxon>
        <taxon>Oscillospiraceae</taxon>
        <taxon>Ruminiclostridium</taxon>
    </lineage>
</organism>
<evidence type="ECO:0000256" key="1">
    <source>
        <dbReference type="ARBA" id="ARBA00000966"/>
    </source>
</evidence>
<dbReference type="eggNOG" id="COG2755">
    <property type="taxonomic scope" value="Bacteria"/>
</dbReference>
<dbReference type="GO" id="GO:0004622">
    <property type="term" value="F:phosphatidylcholine lysophospholipase activity"/>
    <property type="evidence" value="ECO:0007669"/>
    <property type="project" value="TreeGrafter"/>
</dbReference>
<evidence type="ECO:0000256" key="2">
    <source>
        <dbReference type="ARBA" id="ARBA00012601"/>
    </source>
</evidence>
<dbReference type="Gene3D" id="3.40.50.1110">
    <property type="entry name" value="SGNH hydrolase"/>
    <property type="match status" value="1"/>
</dbReference>
<evidence type="ECO:0000313" key="11">
    <source>
        <dbReference type="EMBL" id="EGD48862.1"/>
    </source>
</evidence>
<dbReference type="SUPFAM" id="SSF52266">
    <property type="entry name" value="SGNH hydrolase"/>
    <property type="match status" value="1"/>
</dbReference>
<dbReference type="InterPro" id="IPR036514">
    <property type="entry name" value="SGNH_hydro_sf"/>
</dbReference>
<protein>
    <recommendedName>
        <fullName evidence="2">cellulase</fullName>
        <ecNumber evidence="2">3.2.1.4</ecNumber>
    </recommendedName>
</protein>
<dbReference type="EMBL" id="ACXX02000002">
    <property type="protein sequence ID" value="EGD48862.1"/>
    <property type="molecule type" value="Genomic_DNA"/>
</dbReference>
<evidence type="ECO:0000256" key="9">
    <source>
        <dbReference type="SAM" id="SignalP"/>
    </source>
</evidence>
<feature type="domain" description="Dockerin" evidence="10">
    <location>
        <begin position="42"/>
        <end position="112"/>
    </location>
</feature>
<keyword evidence="12" id="KW-1185">Reference proteome</keyword>
<reference evidence="11" key="1">
    <citation type="submission" date="2009-07" db="EMBL/GenBank/DDBJ databases">
        <authorList>
            <consortium name="US DOE Joint Genome Institute (JGI-PGF)"/>
            <person name="Lucas S."/>
            <person name="Copeland A."/>
            <person name="Lapidus A."/>
            <person name="Glavina del Rio T."/>
            <person name="Tice H."/>
            <person name="Bruce D."/>
            <person name="Goodwin L."/>
            <person name="Pitluck S."/>
            <person name="Larimer F."/>
            <person name="Land M.L."/>
            <person name="Mouttaki H."/>
            <person name="He Z."/>
            <person name="Zhou J."/>
            <person name="Hemme C.L."/>
        </authorList>
    </citation>
    <scope>NUCLEOTIDE SEQUENCE [LARGE SCALE GENOMIC DNA]</scope>
    <source>
        <strain evidence="11">DSM 2782</strain>
    </source>
</reference>
<dbReference type="Pfam" id="PF00404">
    <property type="entry name" value="Dockerin_1"/>
    <property type="match status" value="1"/>
</dbReference>
<evidence type="ECO:0000256" key="3">
    <source>
        <dbReference type="ARBA" id="ARBA00022729"/>
    </source>
</evidence>
<feature type="chain" id="PRO_5003271147" description="cellulase" evidence="9">
    <location>
        <begin position="28"/>
        <end position="314"/>
    </location>
</feature>
<name>F1T8N0_9FIRM</name>
<keyword evidence="4" id="KW-0378">Hydrolase</keyword>
<evidence type="ECO:0000256" key="5">
    <source>
        <dbReference type="ARBA" id="ARBA00023001"/>
    </source>
</evidence>
<reference evidence="11" key="2">
    <citation type="submission" date="2011-01" db="EMBL/GenBank/DDBJ databases">
        <title>The Non-contiguous Finished genome of Clostridium papyrosolvens.</title>
        <authorList>
            <person name="Lucas S."/>
            <person name="Copeland A."/>
            <person name="Lapidus A."/>
            <person name="Cheng J.-F."/>
            <person name="Goodwin L."/>
            <person name="Pitluck S."/>
            <person name="Misra M."/>
            <person name="Chertkov O."/>
            <person name="Detter J.C."/>
            <person name="Han C."/>
            <person name="Tapia R."/>
            <person name="Land M."/>
            <person name="Hauser L."/>
            <person name="Kyrpides N."/>
            <person name="Ivanova N."/>
            <person name="Pagani I."/>
            <person name="Mouttaki H."/>
            <person name="He Z."/>
            <person name="Zhou J."/>
            <person name="Hemme C.L."/>
            <person name="Woyke T."/>
        </authorList>
    </citation>
    <scope>NUCLEOTIDE SEQUENCE [LARGE SCALE GENOMIC DNA]</scope>
    <source>
        <strain evidence="11">DSM 2782</strain>
    </source>
</reference>
<dbReference type="PROSITE" id="PS00018">
    <property type="entry name" value="EF_HAND_1"/>
    <property type="match status" value="1"/>
</dbReference>
<evidence type="ECO:0000259" key="10">
    <source>
        <dbReference type="PROSITE" id="PS51766"/>
    </source>
</evidence>
<dbReference type="InterPro" id="IPR018247">
    <property type="entry name" value="EF_Hand_1_Ca_BS"/>
</dbReference>
<dbReference type="GO" id="GO:0030245">
    <property type="term" value="P:cellulose catabolic process"/>
    <property type="evidence" value="ECO:0007669"/>
    <property type="project" value="UniProtKB-KW"/>
</dbReference>
<comment type="caution">
    <text evidence="11">The sequence shown here is derived from an EMBL/GenBank/DDBJ whole genome shotgun (WGS) entry which is preliminary data.</text>
</comment>
<comment type="catalytic activity">
    <reaction evidence="1">
        <text>Endohydrolysis of (1-&gt;4)-beta-D-glucosidic linkages in cellulose, lichenin and cereal beta-D-glucans.</text>
        <dbReference type="EC" id="3.2.1.4"/>
    </reaction>
</comment>
<dbReference type="PROSITE" id="PS51766">
    <property type="entry name" value="DOCKERIN"/>
    <property type="match status" value="1"/>
</dbReference>
<dbReference type="InterPro" id="IPR051532">
    <property type="entry name" value="Ester_Hydrolysis_Enzymes"/>
</dbReference>
<keyword evidence="8" id="KW-0624">Polysaccharide degradation</keyword>
<evidence type="ECO:0000256" key="6">
    <source>
        <dbReference type="ARBA" id="ARBA00023277"/>
    </source>
</evidence>
<dbReference type="Gene3D" id="1.10.1330.10">
    <property type="entry name" value="Dockerin domain"/>
    <property type="match status" value="1"/>
</dbReference>
<dbReference type="RefSeq" id="WP_004616871.1">
    <property type="nucleotide sequence ID" value="NZ_ACXX02000002.1"/>
</dbReference>
<dbReference type="AlphaFoldDB" id="F1T8N0"/>
<dbReference type="CDD" id="cd01833">
    <property type="entry name" value="XynB_like"/>
    <property type="match status" value="1"/>
</dbReference>
<dbReference type="InterPro" id="IPR036439">
    <property type="entry name" value="Dockerin_dom_sf"/>
</dbReference>
<dbReference type="EC" id="3.2.1.4" evidence="2"/>
<dbReference type="Pfam" id="PF13472">
    <property type="entry name" value="Lipase_GDSL_2"/>
    <property type="match status" value="1"/>
</dbReference>
<dbReference type="InterPro" id="IPR016134">
    <property type="entry name" value="Dockerin_dom"/>
</dbReference>
<accession>F1T8N0</accession>
<sequence length="314" mass="34007">MYSLRKRLLSLVMVVSICLCVSSVSSANQDNQTTSQAVTAAAAALIGDLNGDGAIDALDYSLMKQFLIGTVTDLPVQDDLYAADLDGDAKITALDLSLLKQYILGLITKFPKNPPSNITTVIMPLGDSITDGITVPGAYRIKLWSNITNAGQKVDFVGSMSNGPSQLGDKNHEGHSGWRIDQIDSNINGWMTTYKPKIVLLHIGTNDISQKYDLNNAPNRLSSLIDKICAKLPSDGKLYVAKVIPISYADVRNYNNQVAQVVQNKASQGKPVFVVDMYSAVTTSDLADGVHCNQNGYNKMADVWYNAIKNDLGK</sequence>
<dbReference type="SUPFAM" id="SSF63446">
    <property type="entry name" value="Type I dockerin domain"/>
    <property type="match status" value="1"/>
</dbReference>